<dbReference type="PANTHER" id="PTHR20544">
    <property type="entry name" value="CENTROSOMAL PROTEIN CEP135"/>
    <property type="match status" value="1"/>
</dbReference>
<evidence type="ECO:0000313" key="7">
    <source>
        <dbReference type="Proteomes" id="UP000694390"/>
    </source>
</evidence>
<name>A0A8C4YM70_9SAUR</name>
<dbReference type="GO" id="GO:0005814">
    <property type="term" value="C:centriole"/>
    <property type="evidence" value="ECO:0007669"/>
    <property type="project" value="UniProtKB-SubCell"/>
</dbReference>
<organism evidence="6 7">
    <name type="scientific">Gopherus evgoodei</name>
    <name type="common">Goodes thornscrub tortoise</name>
    <dbReference type="NCBI Taxonomy" id="1825980"/>
    <lineage>
        <taxon>Eukaryota</taxon>
        <taxon>Metazoa</taxon>
        <taxon>Chordata</taxon>
        <taxon>Craniata</taxon>
        <taxon>Vertebrata</taxon>
        <taxon>Euteleostomi</taxon>
        <taxon>Archelosauria</taxon>
        <taxon>Testudinata</taxon>
        <taxon>Testudines</taxon>
        <taxon>Cryptodira</taxon>
        <taxon>Durocryptodira</taxon>
        <taxon>Testudinoidea</taxon>
        <taxon>Testudinidae</taxon>
        <taxon>Gopherus</taxon>
    </lineage>
</organism>
<protein>
    <submittedName>
        <fullName evidence="6">Centrosomal protein 135</fullName>
    </submittedName>
</protein>
<reference evidence="6" key="3">
    <citation type="submission" date="2025-09" db="UniProtKB">
        <authorList>
            <consortium name="Ensembl"/>
        </authorList>
    </citation>
    <scope>IDENTIFICATION</scope>
</reference>
<gene>
    <name evidence="6" type="primary">CEP135</name>
</gene>
<evidence type="ECO:0000256" key="5">
    <source>
        <dbReference type="SAM" id="Coils"/>
    </source>
</evidence>
<reference evidence="6" key="1">
    <citation type="submission" date="2019-06" db="EMBL/GenBank/DDBJ databases">
        <title>G10K-VGP Goodes thornscrub tortoise genome, primary haplotype.</title>
        <authorList>
            <person name="Murphy B."/>
            <person name="Edwards T."/>
            <person name="Rhie A."/>
            <person name="Koren S."/>
            <person name="Phillippy A."/>
            <person name="Fedrigo O."/>
            <person name="Haase B."/>
            <person name="Mountcastle J."/>
            <person name="Lewin H."/>
            <person name="Damas J."/>
            <person name="Howe K."/>
            <person name="Formenti G."/>
            <person name="Myers G."/>
            <person name="Durbin R."/>
            <person name="Jarvis E.D."/>
        </authorList>
    </citation>
    <scope>NUCLEOTIDE SEQUENCE [LARGE SCALE GENOMIC DNA]</scope>
</reference>
<dbReference type="CDD" id="cd22292">
    <property type="entry name" value="cc_Cep135_MBD"/>
    <property type="match status" value="1"/>
</dbReference>
<dbReference type="GeneTree" id="ENSGT00940000159453"/>
<proteinExistence type="inferred from homology"/>
<evidence type="ECO:0000256" key="1">
    <source>
        <dbReference type="ARBA" id="ARBA00004114"/>
    </source>
</evidence>
<feature type="coiled-coil region" evidence="5">
    <location>
        <begin position="468"/>
        <end position="495"/>
    </location>
</feature>
<evidence type="ECO:0000256" key="2">
    <source>
        <dbReference type="ARBA" id="ARBA00022490"/>
    </source>
</evidence>
<feature type="coiled-coil region" evidence="5">
    <location>
        <begin position="199"/>
        <end position="233"/>
    </location>
</feature>
<dbReference type="Proteomes" id="UP000694390">
    <property type="component" value="Chromosome 5"/>
</dbReference>
<evidence type="ECO:0000313" key="6">
    <source>
        <dbReference type="Ensembl" id="ENSGEVP00005027532.1"/>
    </source>
</evidence>
<feature type="coiled-coil region" evidence="5">
    <location>
        <begin position="68"/>
        <end position="155"/>
    </location>
</feature>
<keyword evidence="7" id="KW-1185">Reference proteome</keyword>
<dbReference type="Ensembl" id="ENSGEVT00005028955.1">
    <property type="protein sequence ID" value="ENSGEVP00005027532.1"/>
    <property type="gene ID" value="ENSGEVG00005019447.1"/>
</dbReference>
<feature type="coiled-coil region" evidence="5">
    <location>
        <begin position="270"/>
        <end position="332"/>
    </location>
</feature>
<keyword evidence="2" id="KW-0963">Cytoplasm</keyword>
<dbReference type="PANTHER" id="PTHR20544:SF1">
    <property type="entry name" value="CENTROSOMAL PROTEIN 135KDA"/>
    <property type="match status" value="1"/>
</dbReference>
<comment type="similarity">
    <text evidence="4">Belongs to the CEP135/TSGA10 family.</text>
</comment>
<reference evidence="6" key="2">
    <citation type="submission" date="2025-08" db="UniProtKB">
        <authorList>
            <consortium name="Ensembl"/>
        </authorList>
    </citation>
    <scope>IDENTIFICATION</scope>
</reference>
<dbReference type="InterPro" id="IPR051877">
    <property type="entry name" value="Centriole_BasalBody_StrucProt"/>
</dbReference>
<dbReference type="SUPFAM" id="SSF57997">
    <property type="entry name" value="Tropomyosin"/>
    <property type="match status" value="2"/>
</dbReference>
<comment type="subcellular location">
    <subcellularLocation>
        <location evidence="1">Cytoplasm</location>
        <location evidence="1">Cytoskeleton</location>
        <location evidence="1">Microtubule organizing center</location>
        <location evidence="1">Centrosome</location>
        <location evidence="1">Centriole</location>
    </subcellularLocation>
</comment>
<accession>A0A8C4YM70</accession>
<feature type="coiled-coil region" evidence="5">
    <location>
        <begin position="556"/>
        <end position="891"/>
    </location>
</feature>
<sequence length="951" mass="110563">MSTAAERKFINLRKRLDQLGYRQPLGVESLPLVEKLFSDLVHTTESLRSTKLSAGKTEKECSNFDAILEPYKAENAKLTRENNELHLEILKLKEQSDRHVKDLKATLRKVEHETADLKFLNNQYIHKIRSLERDNKAKTEKIQQLQEKNLQAVVQTPGGRKRNIPFRRQLMQIDQPVPPSGVSAYPIPQPDDPYVADLLQVADNRIHELQLEVAELQEKLEISERGVKNYSKQVELRDREIERLVLALDGGRSHDVISLESRSKSNEKLIAHLNLQVEYLQQTNRELENRIQDLLDTKQNVTSEVVHLSNKNEELCQELSEIDHLAQQLERHKEIVLETADKEIGEAKVSKYCNLLCSYGSDPTPIQVRGSLTHIYASFVISSLLSSAERELVLEVERMRLEYGIAFGDKSPSRLDAFVKTLEEDRDYYKRELEYLQKMIKQRASPCRRSPEKVTCHKDSLLLITRERDELQSMLDRFEKHMIEIQSNVKLLTAERDKLNVLYEQDELNRLRREAKQTLVSQSHVEEERDIALADFRRMMADKESLREKLKVSITISVLKERINSLEDELKIKSNKLAQTSDDSSQFKAELCSLQLLNEQLQQSLEDLQHQSSLKKDELQLAQEEIAKLEEKIDRLNHKSSSQDETVNVLRSTISVLDKEKDSLQETVDEKTERIACLDDNLANKEKTIANLRLTLSELESSVDQLKEALSNRDREIASLRRQLDASQVELAETGRVKEMALKENRRLQDDLAIMARENQAVTTELEEAVREKEEMKTRVHNYITEVSRFESLMASKEQENQELLEKFRMLHNQAEDWEVKAHQAEGESSSIRLELLSVDTDRRHLRERVELLEKEIQEHINAHQAYESQLSSITKNMSRLEENLKYEQEEKSSVLADLASMRELCMKLESSKELFSRQLTSKNMDYERVRKCENCRHMYLCVSVCKILHK</sequence>
<evidence type="ECO:0000256" key="4">
    <source>
        <dbReference type="ARBA" id="ARBA00038123"/>
    </source>
</evidence>
<evidence type="ECO:0000256" key="3">
    <source>
        <dbReference type="ARBA" id="ARBA00023212"/>
    </source>
</evidence>
<dbReference type="AlphaFoldDB" id="A0A8C4YM70"/>
<keyword evidence="5" id="KW-0175">Coiled coil</keyword>
<keyword evidence="3" id="KW-0206">Cytoskeleton</keyword>
<dbReference type="OrthoDB" id="10254663at2759"/>